<keyword evidence="2" id="KW-1185">Reference proteome</keyword>
<sequence>MESIAERRRFGRNKQRDGQRFSIRSLDHFHSYITISWSMGNRRKKYLLEVENEGGFFLFWIEFVINVRAYVCFLWLCPLEREHQWRILHYGVGEI</sequence>
<reference evidence="1 2" key="1">
    <citation type="journal article" date="2022" name="DNA Res.">
        <title>Chromosomal-level genome assembly of the orchid tree Bauhinia variegata (Leguminosae; Cercidoideae) supports the allotetraploid origin hypothesis of Bauhinia.</title>
        <authorList>
            <person name="Zhong Y."/>
            <person name="Chen Y."/>
            <person name="Zheng D."/>
            <person name="Pang J."/>
            <person name="Liu Y."/>
            <person name="Luo S."/>
            <person name="Meng S."/>
            <person name="Qian L."/>
            <person name="Wei D."/>
            <person name="Dai S."/>
            <person name="Zhou R."/>
        </authorList>
    </citation>
    <scope>NUCLEOTIDE SEQUENCE [LARGE SCALE GENOMIC DNA]</scope>
    <source>
        <strain evidence="1">BV-YZ2020</strain>
    </source>
</reference>
<accession>A0ACB9KF40</accession>
<protein>
    <submittedName>
        <fullName evidence="1">Uncharacterized protein</fullName>
    </submittedName>
</protein>
<evidence type="ECO:0000313" key="1">
    <source>
        <dbReference type="EMBL" id="KAI4295780.1"/>
    </source>
</evidence>
<dbReference type="EMBL" id="CM039439">
    <property type="protein sequence ID" value="KAI4295780.1"/>
    <property type="molecule type" value="Genomic_DNA"/>
</dbReference>
<proteinExistence type="predicted"/>
<name>A0ACB9KF40_BAUVA</name>
<evidence type="ECO:0000313" key="2">
    <source>
        <dbReference type="Proteomes" id="UP000828941"/>
    </source>
</evidence>
<comment type="caution">
    <text evidence="1">The sequence shown here is derived from an EMBL/GenBank/DDBJ whole genome shotgun (WGS) entry which is preliminary data.</text>
</comment>
<dbReference type="Proteomes" id="UP000828941">
    <property type="component" value="Chromosome 14"/>
</dbReference>
<gene>
    <name evidence="1" type="ORF">L6164_035790</name>
</gene>
<organism evidence="1 2">
    <name type="scientific">Bauhinia variegata</name>
    <name type="common">Purple orchid tree</name>
    <name type="synonym">Phanera variegata</name>
    <dbReference type="NCBI Taxonomy" id="167791"/>
    <lineage>
        <taxon>Eukaryota</taxon>
        <taxon>Viridiplantae</taxon>
        <taxon>Streptophyta</taxon>
        <taxon>Embryophyta</taxon>
        <taxon>Tracheophyta</taxon>
        <taxon>Spermatophyta</taxon>
        <taxon>Magnoliopsida</taxon>
        <taxon>eudicotyledons</taxon>
        <taxon>Gunneridae</taxon>
        <taxon>Pentapetalae</taxon>
        <taxon>rosids</taxon>
        <taxon>fabids</taxon>
        <taxon>Fabales</taxon>
        <taxon>Fabaceae</taxon>
        <taxon>Cercidoideae</taxon>
        <taxon>Cercideae</taxon>
        <taxon>Bauhiniinae</taxon>
        <taxon>Bauhinia</taxon>
    </lineage>
</organism>